<dbReference type="EMBL" id="CP041636">
    <property type="protein sequence ID" value="QDO96448.1"/>
    <property type="molecule type" value="Genomic_DNA"/>
</dbReference>
<keyword evidence="3" id="KW-0808">Transferase</keyword>
<organism evidence="3 4">
    <name type="scientific">Ferrovibrio terrae</name>
    <dbReference type="NCBI Taxonomy" id="2594003"/>
    <lineage>
        <taxon>Bacteria</taxon>
        <taxon>Pseudomonadati</taxon>
        <taxon>Pseudomonadota</taxon>
        <taxon>Alphaproteobacteria</taxon>
        <taxon>Rhodospirillales</taxon>
        <taxon>Rhodospirillaceae</taxon>
        <taxon>Ferrovibrio</taxon>
    </lineage>
</organism>
<dbReference type="EC" id="4.3.2.7" evidence="1"/>
<dbReference type="Proteomes" id="UP000317496">
    <property type="component" value="Chromosome"/>
</dbReference>
<dbReference type="InterPro" id="IPR036568">
    <property type="entry name" value="GGCT-like_sf"/>
</dbReference>
<reference evidence="3 4" key="1">
    <citation type="submission" date="2019-07" db="EMBL/GenBank/DDBJ databases">
        <title>Genome sequencing for Ferrovibrio sp. K5.</title>
        <authorList>
            <person name="Park S.-J."/>
        </authorList>
    </citation>
    <scope>NUCLEOTIDE SEQUENCE [LARGE SCALE GENOMIC DNA]</scope>
    <source>
        <strain evidence="3 4">K5</strain>
    </source>
</reference>
<keyword evidence="2" id="KW-0456">Lyase</keyword>
<sequence>MKKTKRHIPFDHEEPLPGEAAPPFPQIQVARGQPLWVFGYGSLMWDPGFPFTRQVNARLWGFHRGFCVWSHRYRGTPEQPGLVLGLMPGGSCTGRAFRVRRGDEAAVIDYLYRREMVTGVYRPGFHRAEIEGGERIPVLAFVADPHHKQYAGYLSERQVIDTIATCCGQRGPNAVYLANTVQHLDALGIADGPLHKLLMEVKKRCPEI</sequence>
<evidence type="ECO:0000313" key="4">
    <source>
        <dbReference type="Proteomes" id="UP000317496"/>
    </source>
</evidence>
<dbReference type="KEGG" id="fer:FNB15_03795"/>
<keyword evidence="4" id="KW-1185">Reference proteome</keyword>
<dbReference type="SUPFAM" id="SSF110857">
    <property type="entry name" value="Gamma-glutamyl cyclotransferase-like"/>
    <property type="match status" value="1"/>
</dbReference>
<name>A0A516GY28_9PROT</name>
<gene>
    <name evidence="3" type="ORF">FNB15_03795</name>
</gene>
<dbReference type="GO" id="GO:0016740">
    <property type="term" value="F:transferase activity"/>
    <property type="evidence" value="ECO:0007669"/>
    <property type="project" value="UniProtKB-KW"/>
</dbReference>
<dbReference type="RefSeq" id="WP_144067429.1">
    <property type="nucleotide sequence ID" value="NZ_CP041636.1"/>
</dbReference>
<dbReference type="GO" id="GO:0061928">
    <property type="term" value="F:glutathione specific gamma-glutamylcyclotransferase activity"/>
    <property type="evidence" value="ECO:0007669"/>
    <property type="project" value="UniProtKB-EC"/>
</dbReference>
<dbReference type="OrthoDB" id="9795692at2"/>
<dbReference type="CDD" id="cd06661">
    <property type="entry name" value="GGCT_like"/>
    <property type="match status" value="1"/>
</dbReference>
<dbReference type="Pfam" id="PF04752">
    <property type="entry name" value="ChaC"/>
    <property type="match status" value="1"/>
</dbReference>
<dbReference type="InterPro" id="IPR013024">
    <property type="entry name" value="GGCT-like"/>
</dbReference>
<evidence type="ECO:0000256" key="2">
    <source>
        <dbReference type="ARBA" id="ARBA00023239"/>
    </source>
</evidence>
<dbReference type="GO" id="GO:0006751">
    <property type="term" value="P:glutathione catabolic process"/>
    <property type="evidence" value="ECO:0007669"/>
    <property type="project" value="InterPro"/>
</dbReference>
<evidence type="ECO:0000256" key="1">
    <source>
        <dbReference type="ARBA" id="ARBA00012344"/>
    </source>
</evidence>
<protein>
    <recommendedName>
        <fullName evidence="1">glutathione-specific gamma-glutamylcyclotransferase</fullName>
        <ecNumber evidence="1">4.3.2.7</ecNumber>
    </recommendedName>
</protein>
<dbReference type="AlphaFoldDB" id="A0A516GY28"/>
<evidence type="ECO:0000313" key="3">
    <source>
        <dbReference type="EMBL" id="QDO96448.1"/>
    </source>
</evidence>
<accession>A0A516GY28</accession>
<dbReference type="PANTHER" id="PTHR12192">
    <property type="entry name" value="CATION TRANSPORT PROTEIN CHAC-RELATED"/>
    <property type="match status" value="1"/>
</dbReference>
<dbReference type="PANTHER" id="PTHR12192:SF2">
    <property type="entry name" value="GLUTATHIONE-SPECIFIC GAMMA-GLUTAMYLCYCLOTRANSFERASE 2"/>
    <property type="match status" value="1"/>
</dbReference>
<dbReference type="Gene3D" id="3.10.490.10">
    <property type="entry name" value="Gamma-glutamyl cyclotransferase-like"/>
    <property type="match status" value="1"/>
</dbReference>
<dbReference type="InterPro" id="IPR006840">
    <property type="entry name" value="ChaC"/>
</dbReference>
<dbReference type="GO" id="GO:0005737">
    <property type="term" value="C:cytoplasm"/>
    <property type="evidence" value="ECO:0007669"/>
    <property type="project" value="TreeGrafter"/>
</dbReference>
<proteinExistence type="predicted"/>